<evidence type="ECO:0000313" key="3">
    <source>
        <dbReference type="Proteomes" id="UP000008022"/>
    </source>
</evidence>
<reference evidence="3" key="1">
    <citation type="submission" date="2013-06" db="EMBL/GenBank/DDBJ databases">
        <authorList>
            <person name="Zhao Q."/>
        </authorList>
    </citation>
    <scope>NUCLEOTIDE SEQUENCE</scope>
    <source>
        <strain evidence="3">cv. W1943</strain>
    </source>
</reference>
<dbReference type="AlphaFoldDB" id="A0A0E0PPX5"/>
<feature type="compositionally biased region" description="Basic and acidic residues" evidence="1">
    <location>
        <begin position="559"/>
        <end position="576"/>
    </location>
</feature>
<organism evidence="2 3">
    <name type="scientific">Oryza rufipogon</name>
    <name type="common">Brownbeard rice</name>
    <name type="synonym">Asian wild rice</name>
    <dbReference type="NCBI Taxonomy" id="4529"/>
    <lineage>
        <taxon>Eukaryota</taxon>
        <taxon>Viridiplantae</taxon>
        <taxon>Streptophyta</taxon>
        <taxon>Embryophyta</taxon>
        <taxon>Tracheophyta</taxon>
        <taxon>Spermatophyta</taxon>
        <taxon>Magnoliopsida</taxon>
        <taxon>Liliopsida</taxon>
        <taxon>Poales</taxon>
        <taxon>Poaceae</taxon>
        <taxon>BOP clade</taxon>
        <taxon>Oryzoideae</taxon>
        <taxon>Oryzeae</taxon>
        <taxon>Oryzinae</taxon>
        <taxon>Oryza</taxon>
    </lineage>
</organism>
<keyword evidence="3" id="KW-1185">Reference proteome</keyword>
<feature type="region of interest" description="Disordered" evidence="1">
    <location>
        <begin position="439"/>
        <end position="482"/>
    </location>
</feature>
<reference evidence="2" key="2">
    <citation type="submission" date="2015-06" db="UniProtKB">
        <authorList>
            <consortium name="EnsemblPlants"/>
        </authorList>
    </citation>
    <scope>IDENTIFICATION</scope>
</reference>
<dbReference type="PANTHER" id="PTHR33671:SF8">
    <property type="entry name" value="OS05G0514400 PROTEIN"/>
    <property type="match status" value="1"/>
</dbReference>
<feature type="region of interest" description="Disordered" evidence="1">
    <location>
        <begin position="119"/>
        <end position="143"/>
    </location>
</feature>
<feature type="region of interest" description="Disordered" evidence="1">
    <location>
        <begin position="538"/>
        <end position="576"/>
    </location>
</feature>
<feature type="compositionally biased region" description="Pro residues" evidence="1">
    <location>
        <begin position="450"/>
        <end position="462"/>
    </location>
</feature>
<dbReference type="Gramene" id="ORUFI05G24020.1">
    <property type="protein sequence ID" value="ORUFI05G24020.1"/>
    <property type="gene ID" value="ORUFI05G24020"/>
</dbReference>
<dbReference type="InterPro" id="IPR007789">
    <property type="entry name" value="DUF688"/>
</dbReference>
<name>A0A0E0PPX5_ORYRU</name>
<accession>A0A0E0PPX5</accession>
<dbReference type="EnsemblPlants" id="ORUFI05G24020.1">
    <property type="protein sequence ID" value="ORUFI05G24020.1"/>
    <property type="gene ID" value="ORUFI05G24020"/>
</dbReference>
<feature type="compositionally biased region" description="Basic and acidic residues" evidence="1">
    <location>
        <begin position="439"/>
        <end position="449"/>
    </location>
</feature>
<feature type="compositionally biased region" description="Basic and acidic residues" evidence="1">
    <location>
        <begin position="466"/>
        <end position="475"/>
    </location>
</feature>
<protein>
    <submittedName>
        <fullName evidence="2">Uncharacterized protein</fullName>
    </submittedName>
</protein>
<evidence type="ECO:0000256" key="1">
    <source>
        <dbReference type="SAM" id="MobiDB-lite"/>
    </source>
</evidence>
<sequence>MVIYLPVVKLSKELDMHRVMLMQLQLKSKENLSERTPEKTPINSLKNLLIEIDISSSKNNLNHSYESGQTFTQCSGEASDTARVTSGGEARRQLAAPVMADANRRIDLAAPLVSVRRHGGGAAGEAATRTDGTRPGHPKSVRTRRATMVHATARDEEPARDAMAVVAVAAPVRERDQEARFSDALSVADSCLTVNCSSASGLSDAVARPPRGVGVGVGGGVMMDRFLPAAHAVAVLSPQCSSRKASVAAAAARNGHGADALLPPPEPTPTIRTLCIVPREKTDDADAAVDDNGGGGEWDAHSTRGVSSRRCGLLLPTRCMKSTLLLLNPAPAMRRRGGGRRRDRGAPLLSKIGRSQSLGNPLVRSAHDTGIMRSWEEVYINSLRRSGRGGRKGIGALLSPELDTTMPSVRELYLEQGDGVVHPKATHLGFLLVLDRSHDQCHDSHDDPKLLPPPRFPRPAPPKVFDGGKKQRRDAAGGGGGGYGWPLLLEDKAAASRDMVPPLPPLPSMKSPSESWLSRALPSVSSNPPATSFLGIHVQHKKQSPPPRCSSRAPAKLVADGHARPRQMRIHDLQKS</sequence>
<dbReference type="HOGENOM" id="CLU_495571_0_0_1"/>
<proteinExistence type="predicted"/>
<dbReference type="eggNOG" id="ENOG502R8XK">
    <property type="taxonomic scope" value="Eukaryota"/>
</dbReference>
<dbReference type="OMA" id="TRCMKST"/>
<dbReference type="Proteomes" id="UP000008022">
    <property type="component" value="Unassembled WGS sequence"/>
</dbReference>
<evidence type="ECO:0000313" key="2">
    <source>
        <dbReference type="EnsemblPlants" id="ORUFI05G24020.1"/>
    </source>
</evidence>
<dbReference type="PANTHER" id="PTHR33671">
    <property type="entry name" value="N-METHYLTRANSFERASE, PUTATIVE (DUF688)-RELATED"/>
    <property type="match status" value="1"/>
</dbReference>
<dbReference type="Pfam" id="PF05097">
    <property type="entry name" value="DUF688"/>
    <property type="match status" value="1"/>
</dbReference>